<dbReference type="EMBL" id="JASBWU010000030">
    <property type="protein sequence ID" value="KAJ9111481.1"/>
    <property type="molecule type" value="Genomic_DNA"/>
</dbReference>
<evidence type="ECO:0000313" key="1">
    <source>
        <dbReference type="EMBL" id="KAJ9111481.1"/>
    </source>
</evidence>
<gene>
    <name evidence="1" type="ORF">QFC22_006508</name>
</gene>
<accession>A0ACC2WK59</accession>
<keyword evidence="2" id="KW-1185">Reference proteome</keyword>
<name>A0ACC2WK59_9TREE</name>
<reference evidence="1" key="1">
    <citation type="submission" date="2023-04" db="EMBL/GenBank/DDBJ databases">
        <title>Draft Genome sequencing of Naganishia species isolated from polar environments using Oxford Nanopore Technology.</title>
        <authorList>
            <person name="Leo P."/>
            <person name="Venkateswaran K."/>
        </authorList>
    </citation>
    <scope>NUCLEOTIDE SEQUENCE</scope>
    <source>
        <strain evidence="1">MNA-CCFEE 5425</strain>
    </source>
</reference>
<comment type="caution">
    <text evidence="1">The sequence shown here is derived from an EMBL/GenBank/DDBJ whole genome shotgun (WGS) entry which is preliminary data.</text>
</comment>
<dbReference type="Proteomes" id="UP001243375">
    <property type="component" value="Unassembled WGS sequence"/>
</dbReference>
<protein>
    <submittedName>
        <fullName evidence="1">Uncharacterized protein</fullName>
    </submittedName>
</protein>
<organism evidence="1 2">
    <name type="scientific">Naganishia vaughanmartiniae</name>
    <dbReference type="NCBI Taxonomy" id="1424756"/>
    <lineage>
        <taxon>Eukaryota</taxon>
        <taxon>Fungi</taxon>
        <taxon>Dikarya</taxon>
        <taxon>Basidiomycota</taxon>
        <taxon>Agaricomycotina</taxon>
        <taxon>Tremellomycetes</taxon>
        <taxon>Filobasidiales</taxon>
        <taxon>Filobasidiaceae</taxon>
        <taxon>Naganishia</taxon>
    </lineage>
</organism>
<proteinExistence type="predicted"/>
<evidence type="ECO:0000313" key="2">
    <source>
        <dbReference type="Proteomes" id="UP001243375"/>
    </source>
</evidence>
<sequence>MLQVRYGPYTELINGVVLPCTAILNSGPFQVPGTFTSGWARYIIEIGCEDHNQRPYSLCEPQLTGNGLTSDAFSFFLVEVGSAAFSSSVIVLRLEDPPAEDEGEGIDRLFGEDDDGLVDEEEEDEGDFDEKELEDGFEDDEDGNLGSVTDFDKDSRDSGPSGPSTSVYSSIINRRNPSNARNPIV</sequence>